<feature type="transmembrane region" description="Helical" evidence="6">
    <location>
        <begin position="168"/>
        <end position="189"/>
    </location>
</feature>
<name>A0ABP3KI69_9BACI</name>
<reference evidence="10" key="1">
    <citation type="journal article" date="2019" name="Int. J. Syst. Evol. Microbiol.">
        <title>The Global Catalogue of Microorganisms (GCM) 10K type strain sequencing project: providing services to taxonomists for standard genome sequencing and annotation.</title>
        <authorList>
            <consortium name="The Broad Institute Genomics Platform"/>
            <consortium name="The Broad Institute Genome Sequencing Center for Infectious Disease"/>
            <person name="Wu L."/>
            <person name="Ma J."/>
        </authorList>
    </citation>
    <scope>NUCLEOTIDE SEQUENCE [LARGE SCALE GENOMIC DNA]</scope>
    <source>
        <strain evidence="10">JCM 12389</strain>
    </source>
</reference>
<dbReference type="InterPro" id="IPR058533">
    <property type="entry name" value="Cation_efflux_TM"/>
</dbReference>
<dbReference type="InterPro" id="IPR002524">
    <property type="entry name" value="Cation_efflux"/>
</dbReference>
<dbReference type="Proteomes" id="UP001500880">
    <property type="component" value="Unassembled WGS sequence"/>
</dbReference>
<keyword evidence="4 6" id="KW-1133">Transmembrane helix</keyword>
<dbReference type="RefSeq" id="WP_343836348.1">
    <property type="nucleotide sequence ID" value="NZ_BAAADO010000001.1"/>
</dbReference>
<evidence type="ECO:0000256" key="3">
    <source>
        <dbReference type="ARBA" id="ARBA00022692"/>
    </source>
</evidence>
<dbReference type="NCBIfam" id="TIGR01297">
    <property type="entry name" value="CDF"/>
    <property type="match status" value="1"/>
</dbReference>
<proteinExistence type="predicted"/>
<accession>A0ABP3KI69</accession>
<comment type="subcellular location">
    <subcellularLocation>
        <location evidence="1">Membrane</location>
        <topology evidence="1">Multi-pass membrane protein</topology>
    </subcellularLocation>
</comment>
<dbReference type="PANTHER" id="PTHR13414:SF9">
    <property type="entry name" value="PROTON-COUPLED ZINC ANTIPORTER SLC30A9, MITOCHONDRIAL"/>
    <property type="match status" value="1"/>
</dbReference>
<evidence type="ECO:0000313" key="9">
    <source>
        <dbReference type="EMBL" id="GAA0480277.1"/>
    </source>
</evidence>
<dbReference type="SUPFAM" id="SSF160240">
    <property type="entry name" value="Cation efflux protein cytoplasmic domain-like"/>
    <property type="match status" value="1"/>
</dbReference>
<comment type="caution">
    <text evidence="9">The sequence shown here is derived from an EMBL/GenBank/DDBJ whole genome shotgun (WGS) entry which is preliminary data.</text>
</comment>
<dbReference type="EMBL" id="BAAADO010000001">
    <property type="protein sequence ID" value="GAA0480277.1"/>
    <property type="molecule type" value="Genomic_DNA"/>
</dbReference>
<keyword evidence="10" id="KW-1185">Reference proteome</keyword>
<feature type="domain" description="Cation efflux protein transmembrane" evidence="7">
    <location>
        <begin position="14"/>
        <end position="222"/>
    </location>
</feature>
<evidence type="ECO:0000256" key="4">
    <source>
        <dbReference type="ARBA" id="ARBA00022989"/>
    </source>
</evidence>
<keyword evidence="2" id="KW-0813">Transport</keyword>
<evidence type="ECO:0000259" key="8">
    <source>
        <dbReference type="Pfam" id="PF16916"/>
    </source>
</evidence>
<evidence type="ECO:0000313" key="10">
    <source>
        <dbReference type="Proteomes" id="UP001500880"/>
    </source>
</evidence>
<evidence type="ECO:0000256" key="2">
    <source>
        <dbReference type="ARBA" id="ARBA00022448"/>
    </source>
</evidence>
<sequence length="320" mass="34485">MLELLKKGNKSSGIAALGNAGLAVAKGIAAAISGSGAMFATTIHSIADTTNQGFVFFGSALAEKEPTEKFPAGFGRVVNLFVLVAVVVISIMAYETIIKGWHLIQNPSEATHLWLNMGILSLSIIVDGYILLKAMKEIAEESRTEASGFSVIPEAFRNLQYASPPTRLVFYEDIVATSGAFLALISILLAHFTGFLLLDGIGTMLIGILLIGIALKIGYDNTIGLIGVAAPAKIENRIAEVILDEPQVVDISEMKVIQVGRQYHVDSYIELTEGLSLEKADDIKIKVQNKILEDPDIDDVTLGILESDDKISWEKRKPSN</sequence>
<organism evidence="9 10">
    <name type="scientific">Salinibacillus aidingensis</name>
    <dbReference type="NCBI Taxonomy" id="237684"/>
    <lineage>
        <taxon>Bacteria</taxon>
        <taxon>Bacillati</taxon>
        <taxon>Bacillota</taxon>
        <taxon>Bacilli</taxon>
        <taxon>Bacillales</taxon>
        <taxon>Bacillaceae</taxon>
        <taxon>Salinibacillus</taxon>
    </lineage>
</organism>
<evidence type="ECO:0000259" key="7">
    <source>
        <dbReference type="Pfam" id="PF01545"/>
    </source>
</evidence>
<dbReference type="InterPro" id="IPR036837">
    <property type="entry name" value="Cation_efflux_CTD_sf"/>
</dbReference>
<dbReference type="Pfam" id="PF16916">
    <property type="entry name" value="ZT_dimer"/>
    <property type="match status" value="1"/>
</dbReference>
<dbReference type="Pfam" id="PF01545">
    <property type="entry name" value="Cation_efflux"/>
    <property type="match status" value="1"/>
</dbReference>
<feature type="domain" description="Cation efflux protein cytoplasmic" evidence="8">
    <location>
        <begin position="232"/>
        <end position="301"/>
    </location>
</feature>
<protein>
    <submittedName>
        <fullName evidence="9">Cation diffusion facilitator family transporter</fullName>
    </submittedName>
</protein>
<feature type="transmembrane region" description="Helical" evidence="6">
    <location>
        <begin position="113"/>
        <end position="132"/>
    </location>
</feature>
<dbReference type="InterPro" id="IPR027469">
    <property type="entry name" value="Cation_efflux_TMD_sf"/>
</dbReference>
<evidence type="ECO:0000256" key="6">
    <source>
        <dbReference type="SAM" id="Phobius"/>
    </source>
</evidence>
<evidence type="ECO:0000256" key="1">
    <source>
        <dbReference type="ARBA" id="ARBA00004141"/>
    </source>
</evidence>
<evidence type="ECO:0000256" key="5">
    <source>
        <dbReference type="ARBA" id="ARBA00023136"/>
    </source>
</evidence>
<feature type="transmembrane region" description="Helical" evidence="6">
    <location>
        <begin position="74"/>
        <end position="93"/>
    </location>
</feature>
<gene>
    <name evidence="9" type="ORF">GCM10008986_00980</name>
</gene>
<keyword evidence="5 6" id="KW-0472">Membrane</keyword>
<dbReference type="Gene3D" id="1.20.1510.10">
    <property type="entry name" value="Cation efflux protein transmembrane domain"/>
    <property type="match status" value="1"/>
</dbReference>
<feature type="transmembrane region" description="Helical" evidence="6">
    <location>
        <begin position="195"/>
        <end position="215"/>
    </location>
</feature>
<dbReference type="PANTHER" id="PTHR13414">
    <property type="entry name" value="HUEL-CATION TRANSPORTER"/>
    <property type="match status" value="1"/>
</dbReference>
<keyword evidence="3 6" id="KW-0812">Transmembrane</keyword>
<dbReference type="Gene3D" id="3.30.70.1350">
    <property type="entry name" value="Cation efflux protein, cytoplasmic domain"/>
    <property type="match status" value="1"/>
</dbReference>
<dbReference type="InterPro" id="IPR027470">
    <property type="entry name" value="Cation_efflux_CTD"/>
</dbReference>
<dbReference type="InterPro" id="IPR040177">
    <property type="entry name" value="SLC30A9"/>
</dbReference>
<dbReference type="SUPFAM" id="SSF161111">
    <property type="entry name" value="Cation efflux protein transmembrane domain-like"/>
    <property type="match status" value="1"/>
</dbReference>